<dbReference type="Pfam" id="PF04191">
    <property type="entry name" value="PEMT"/>
    <property type="match status" value="1"/>
</dbReference>
<organism evidence="6 7">
    <name type="scientific">Vulcanimicrobium alpinum</name>
    <dbReference type="NCBI Taxonomy" id="3016050"/>
    <lineage>
        <taxon>Bacteria</taxon>
        <taxon>Bacillati</taxon>
        <taxon>Vulcanimicrobiota</taxon>
        <taxon>Vulcanimicrobiia</taxon>
        <taxon>Vulcanimicrobiales</taxon>
        <taxon>Vulcanimicrobiaceae</taxon>
        <taxon>Vulcanimicrobium</taxon>
    </lineage>
</organism>
<dbReference type="RefSeq" id="WP_317996722.1">
    <property type="nucleotide sequence ID" value="NZ_AP025523.1"/>
</dbReference>
<protein>
    <submittedName>
        <fullName evidence="6">Isoprenylcysteine carboxyl methyltransferase</fullName>
    </submittedName>
</protein>
<feature type="transmembrane region" description="Helical" evidence="5">
    <location>
        <begin position="164"/>
        <end position="183"/>
    </location>
</feature>
<dbReference type="EMBL" id="AP025523">
    <property type="protein sequence ID" value="BDE05696.1"/>
    <property type="molecule type" value="Genomic_DNA"/>
</dbReference>
<dbReference type="GO" id="GO:0012505">
    <property type="term" value="C:endomembrane system"/>
    <property type="evidence" value="ECO:0007669"/>
    <property type="project" value="UniProtKB-SubCell"/>
</dbReference>
<evidence type="ECO:0000313" key="7">
    <source>
        <dbReference type="Proteomes" id="UP001317532"/>
    </source>
</evidence>
<dbReference type="Gene3D" id="1.20.120.1630">
    <property type="match status" value="1"/>
</dbReference>
<feature type="transmembrane region" description="Helical" evidence="5">
    <location>
        <begin position="84"/>
        <end position="102"/>
    </location>
</feature>
<accession>A0AAN2C962</accession>
<keyword evidence="6" id="KW-0808">Transferase</keyword>
<keyword evidence="2 5" id="KW-0812">Transmembrane</keyword>
<dbReference type="KEGG" id="vab:WPS_09720"/>
<evidence type="ECO:0000256" key="4">
    <source>
        <dbReference type="ARBA" id="ARBA00023136"/>
    </source>
</evidence>
<evidence type="ECO:0000256" key="2">
    <source>
        <dbReference type="ARBA" id="ARBA00022692"/>
    </source>
</evidence>
<feature type="transmembrane region" description="Helical" evidence="5">
    <location>
        <begin position="114"/>
        <end position="132"/>
    </location>
</feature>
<name>A0AAN2C962_UNVUL</name>
<dbReference type="Proteomes" id="UP001317532">
    <property type="component" value="Chromosome"/>
</dbReference>
<dbReference type="GO" id="GO:0008168">
    <property type="term" value="F:methyltransferase activity"/>
    <property type="evidence" value="ECO:0007669"/>
    <property type="project" value="UniProtKB-KW"/>
</dbReference>
<keyword evidence="7" id="KW-1185">Reference proteome</keyword>
<reference evidence="6 7" key="1">
    <citation type="journal article" date="2022" name="ISME Commun">
        <title>Vulcanimicrobium alpinus gen. nov. sp. nov., the first cultivated representative of the candidate phylum 'Eremiobacterota', is a metabolically versatile aerobic anoxygenic phototroph.</title>
        <authorList>
            <person name="Yabe S."/>
            <person name="Muto K."/>
            <person name="Abe K."/>
            <person name="Yokota A."/>
            <person name="Staudigel H."/>
            <person name="Tebo B.M."/>
        </authorList>
    </citation>
    <scope>NUCLEOTIDE SEQUENCE [LARGE SCALE GENOMIC DNA]</scope>
    <source>
        <strain evidence="6 7">WC8-2</strain>
    </source>
</reference>
<evidence type="ECO:0000256" key="1">
    <source>
        <dbReference type="ARBA" id="ARBA00004127"/>
    </source>
</evidence>
<sequence length="234" mass="25547">MAAETRRGLIVTLIVSTLAEMIVFALLLFVPAGTLGWWRAWVYLGAVLVGTIGSSLNILDANPELLAERMKPPIQQGQSRADKVLLPAMVAAFAAVLALAPLDVFRLHLLPKANPVASALGLAAFIAGWWLAHRAMRENAFATPVVKDQRARGKTVVQSGPYRIVRHPMYAGGVLVFVGTPLWLESWAAAILALAAVGLIVLRIIAEERFLRCKLSGYAAYTKRVRYRLIPSIW</sequence>
<evidence type="ECO:0000313" key="6">
    <source>
        <dbReference type="EMBL" id="BDE05696.1"/>
    </source>
</evidence>
<keyword evidence="4 5" id="KW-0472">Membrane</keyword>
<dbReference type="PANTHER" id="PTHR43847">
    <property type="entry name" value="BLL3993 PROTEIN"/>
    <property type="match status" value="1"/>
</dbReference>
<evidence type="ECO:0000256" key="5">
    <source>
        <dbReference type="SAM" id="Phobius"/>
    </source>
</evidence>
<comment type="subcellular location">
    <subcellularLocation>
        <location evidence="1">Endomembrane system</location>
        <topology evidence="1">Multi-pass membrane protein</topology>
    </subcellularLocation>
</comment>
<keyword evidence="6" id="KW-0489">Methyltransferase</keyword>
<dbReference type="GO" id="GO:0032259">
    <property type="term" value="P:methylation"/>
    <property type="evidence" value="ECO:0007669"/>
    <property type="project" value="UniProtKB-KW"/>
</dbReference>
<feature type="transmembrane region" description="Helical" evidence="5">
    <location>
        <begin position="41"/>
        <end position="63"/>
    </location>
</feature>
<keyword evidence="3 5" id="KW-1133">Transmembrane helix</keyword>
<evidence type="ECO:0000256" key="3">
    <source>
        <dbReference type="ARBA" id="ARBA00022989"/>
    </source>
</evidence>
<dbReference type="InterPro" id="IPR007318">
    <property type="entry name" value="Phopholipid_MeTrfase"/>
</dbReference>
<dbReference type="InterPro" id="IPR052527">
    <property type="entry name" value="Metal_cation-efflux_comp"/>
</dbReference>
<dbReference type="PANTHER" id="PTHR43847:SF1">
    <property type="entry name" value="BLL3993 PROTEIN"/>
    <property type="match status" value="1"/>
</dbReference>
<gene>
    <name evidence="6" type="ORF">WPS_09720</name>
</gene>
<dbReference type="AlphaFoldDB" id="A0AAN2C962"/>
<feature type="transmembrane region" description="Helical" evidence="5">
    <location>
        <begin position="9"/>
        <end position="29"/>
    </location>
</feature>
<proteinExistence type="predicted"/>
<feature type="transmembrane region" description="Helical" evidence="5">
    <location>
        <begin position="189"/>
        <end position="206"/>
    </location>
</feature>